<keyword evidence="7" id="KW-0067">ATP-binding</keyword>
<keyword evidence="12" id="KW-1185">Reference proteome</keyword>
<dbReference type="PANTHER" id="PTHR24056">
    <property type="entry name" value="CELL DIVISION PROTEIN KINASE"/>
    <property type="match status" value="1"/>
</dbReference>
<accession>A0A1I8I505</accession>
<proteinExistence type="inferred from homology"/>
<evidence type="ECO:0000313" key="13">
    <source>
        <dbReference type="WBParaSite" id="maker-uti_cns_0009925-snap-gene-0.4-mRNA-1"/>
    </source>
</evidence>
<dbReference type="Pfam" id="PF00069">
    <property type="entry name" value="Pkinase"/>
    <property type="match status" value="1"/>
</dbReference>
<dbReference type="InterPro" id="IPR011009">
    <property type="entry name" value="Kinase-like_dom_sf"/>
</dbReference>
<feature type="region of interest" description="Disordered" evidence="10">
    <location>
        <begin position="31"/>
        <end position="59"/>
    </location>
</feature>
<evidence type="ECO:0000256" key="2">
    <source>
        <dbReference type="ARBA" id="ARBA00012425"/>
    </source>
</evidence>
<comment type="similarity">
    <text evidence="1">Belongs to the protein kinase superfamily. CMGC Ser/Thr protein kinase family. CDC2/CDKX subfamily.</text>
</comment>
<feature type="domain" description="Protein kinase" evidence="11">
    <location>
        <begin position="140"/>
        <end position="371"/>
    </location>
</feature>
<dbReference type="PROSITE" id="PS00108">
    <property type="entry name" value="PROTEIN_KINASE_ST"/>
    <property type="match status" value="1"/>
</dbReference>
<dbReference type="SUPFAM" id="SSF56112">
    <property type="entry name" value="Protein kinase-like (PK-like)"/>
    <property type="match status" value="1"/>
</dbReference>
<dbReference type="InterPro" id="IPR008271">
    <property type="entry name" value="Ser/Thr_kinase_AS"/>
</dbReference>
<dbReference type="InterPro" id="IPR050108">
    <property type="entry name" value="CDK"/>
</dbReference>
<evidence type="ECO:0000313" key="12">
    <source>
        <dbReference type="Proteomes" id="UP000095280"/>
    </source>
</evidence>
<dbReference type="AlphaFoldDB" id="A0A1I8I505"/>
<keyword evidence="6" id="KW-0418">Kinase</keyword>
<dbReference type="PROSITE" id="PS50011">
    <property type="entry name" value="PROTEIN_KINASE_DOM"/>
    <property type="match status" value="1"/>
</dbReference>
<dbReference type="GO" id="GO:0005634">
    <property type="term" value="C:nucleus"/>
    <property type="evidence" value="ECO:0007669"/>
    <property type="project" value="TreeGrafter"/>
</dbReference>
<feature type="compositionally biased region" description="Polar residues" evidence="10">
    <location>
        <begin position="49"/>
        <end position="59"/>
    </location>
</feature>
<dbReference type="GO" id="GO:0004693">
    <property type="term" value="F:cyclin-dependent protein serine/threonine kinase activity"/>
    <property type="evidence" value="ECO:0007669"/>
    <property type="project" value="UniProtKB-EC"/>
</dbReference>
<dbReference type="InterPro" id="IPR000719">
    <property type="entry name" value="Prot_kinase_dom"/>
</dbReference>
<keyword evidence="4" id="KW-0808">Transferase</keyword>
<sequence>AVDCSLQHQSEPSHPTKQSLFAACLSDGQAQPTQRVTSATPHKDCSPGDTGQVQDTASSRQRQKFFQYFARRSSALQIRRHQSVSTIVVGSTGAISSSGAAALTSAASRTPTVDAAANSDKTKSNRRCQPLAAFGRSNSYQWLEAMGEGSYATVYKGVSLVTNSVVALKDIRLQHDEGTPFTAIREASLLKGLKHANIVTLHDIVHTSTNLTFVFEFVPMDLSKYMEQHPTGLRSHNAKLFLFQLLRGLDFCHKRRILHRDLKPQNLLISAIGELKLADFGLARAQTVPSRSYSSEIVTLWYRPPEVLLGSTTYAGSLDLWAVGCIHAEMLSGSPLFPGARTAEDQLKKIFKVELSLSTLATWCTLALYLL</sequence>
<dbReference type="Gene3D" id="3.30.200.20">
    <property type="entry name" value="Phosphorylase Kinase, domain 1"/>
    <property type="match status" value="1"/>
</dbReference>
<organism evidence="12 13">
    <name type="scientific">Macrostomum lignano</name>
    <dbReference type="NCBI Taxonomy" id="282301"/>
    <lineage>
        <taxon>Eukaryota</taxon>
        <taxon>Metazoa</taxon>
        <taxon>Spiralia</taxon>
        <taxon>Lophotrochozoa</taxon>
        <taxon>Platyhelminthes</taxon>
        <taxon>Rhabditophora</taxon>
        <taxon>Macrostomorpha</taxon>
        <taxon>Macrostomida</taxon>
        <taxon>Macrostomidae</taxon>
        <taxon>Macrostomum</taxon>
    </lineage>
</organism>
<evidence type="ECO:0000256" key="9">
    <source>
        <dbReference type="ARBA" id="ARBA00048367"/>
    </source>
</evidence>
<dbReference type="GO" id="GO:0005829">
    <property type="term" value="C:cytosol"/>
    <property type="evidence" value="ECO:0007669"/>
    <property type="project" value="TreeGrafter"/>
</dbReference>
<evidence type="ECO:0000256" key="8">
    <source>
        <dbReference type="ARBA" id="ARBA00047811"/>
    </source>
</evidence>
<dbReference type="FunFam" id="3.30.200.20:FF:000124">
    <property type="entry name" value="Cyclin-dependent kinase 4"/>
    <property type="match status" value="1"/>
</dbReference>
<dbReference type="PANTHER" id="PTHR24056:SF189">
    <property type="entry name" value="PROTEIN KINASE DOMAIN-CONTAINING PROTEIN"/>
    <property type="match status" value="1"/>
</dbReference>
<dbReference type="Proteomes" id="UP000095280">
    <property type="component" value="Unplaced"/>
</dbReference>
<evidence type="ECO:0000256" key="7">
    <source>
        <dbReference type="ARBA" id="ARBA00022840"/>
    </source>
</evidence>
<evidence type="ECO:0000256" key="1">
    <source>
        <dbReference type="ARBA" id="ARBA00006485"/>
    </source>
</evidence>
<feature type="compositionally biased region" description="Polar residues" evidence="10">
    <location>
        <begin position="31"/>
        <end position="40"/>
    </location>
</feature>
<evidence type="ECO:0000256" key="4">
    <source>
        <dbReference type="ARBA" id="ARBA00022679"/>
    </source>
</evidence>
<evidence type="ECO:0000256" key="5">
    <source>
        <dbReference type="ARBA" id="ARBA00022741"/>
    </source>
</evidence>
<keyword evidence="3" id="KW-0723">Serine/threonine-protein kinase</keyword>
<dbReference type="Gene3D" id="1.10.510.10">
    <property type="entry name" value="Transferase(Phosphotransferase) domain 1"/>
    <property type="match status" value="1"/>
</dbReference>
<dbReference type="EC" id="2.7.11.22" evidence="2"/>
<comment type="catalytic activity">
    <reaction evidence="9">
        <text>L-seryl-[protein] + ATP = O-phospho-L-seryl-[protein] + ADP + H(+)</text>
        <dbReference type="Rhea" id="RHEA:17989"/>
        <dbReference type="Rhea" id="RHEA-COMP:9863"/>
        <dbReference type="Rhea" id="RHEA-COMP:11604"/>
        <dbReference type="ChEBI" id="CHEBI:15378"/>
        <dbReference type="ChEBI" id="CHEBI:29999"/>
        <dbReference type="ChEBI" id="CHEBI:30616"/>
        <dbReference type="ChEBI" id="CHEBI:83421"/>
        <dbReference type="ChEBI" id="CHEBI:456216"/>
        <dbReference type="EC" id="2.7.11.22"/>
    </reaction>
</comment>
<protein>
    <recommendedName>
        <fullName evidence="2">cyclin-dependent kinase</fullName>
        <ecNumber evidence="2">2.7.11.22</ecNumber>
    </recommendedName>
</protein>
<keyword evidence="5" id="KW-0547">Nucleotide-binding</keyword>
<evidence type="ECO:0000259" key="11">
    <source>
        <dbReference type="PROSITE" id="PS50011"/>
    </source>
</evidence>
<reference evidence="13" key="1">
    <citation type="submission" date="2016-11" db="UniProtKB">
        <authorList>
            <consortium name="WormBaseParasite"/>
        </authorList>
    </citation>
    <scope>IDENTIFICATION</scope>
</reference>
<evidence type="ECO:0000256" key="3">
    <source>
        <dbReference type="ARBA" id="ARBA00022527"/>
    </source>
</evidence>
<dbReference type="FunFam" id="1.10.510.10:FF:000624">
    <property type="entry name" value="Mitogen-activated protein kinase"/>
    <property type="match status" value="1"/>
</dbReference>
<comment type="catalytic activity">
    <reaction evidence="8">
        <text>L-threonyl-[protein] + ATP = O-phospho-L-threonyl-[protein] + ADP + H(+)</text>
        <dbReference type="Rhea" id="RHEA:46608"/>
        <dbReference type="Rhea" id="RHEA-COMP:11060"/>
        <dbReference type="Rhea" id="RHEA-COMP:11605"/>
        <dbReference type="ChEBI" id="CHEBI:15378"/>
        <dbReference type="ChEBI" id="CHEBI:30013"/>
        <dbReference type="ChEBI" id="CHEBI:30616"/>
        <dbReference type="ChEBI" id="CHEBI:61977"/>
        <dbReference type="ChEBI" id="CHEBI:456216"/>
        <dbReference type="EC" id="2.7.11.22"/>
    </reaction>
</comment>
<dbReference type="GO" id="GO:0030332">
    <property type="term" value="F:cyclin binding"/>
    <property type="evidence" value="ECO:0007669"/>
    <property type="project" value="TreeGrafter"/>
</dbReference>
<evidence type="ECO:0000256" key="10">
    <source>
        <dbReference type="SAM" id="MobiDB-lite"/>
    </source>
</evidence>
<dbReference type="WBParaSite" id="maker-uti_cns_0009925-snap-gene-0.4-mRNA-1">
    <property type="protein sequence ID" value="maker-uti_cns_0009925-snap-gene-0.4-mRNA-1"/>
    <property type="gene ID" value="maker-uti_cns_0009925-snap-gene-0.4"/>
</dbReference>
<evidence type="ECO:0000256" key="6">
    <source>
        <dbReference type="ARBA" id="ARBA00022777"/>
    </source>
</evidence>
<dbReference type="GO" id="GO:0005524">
    <property type="term" value="F:ATP binding"/>
    <property type="evidence" value="ECO:0007669"/>
    <property type="project" value="UniProtKB-KW"/>
</dbReference>
<name>A0A1I8I505_9PLAT</name>
<dbReference type="SMART" id="SM00220">
    <property type="entry name" value="S_TKc"/>
    <property type="match status" value="1"/>
</dbReference>